<feature type="region of interest" description="Disordered" evidence="2">
    <location>
        <begin position="94"/>
        <end position="119"/>
    </location>
</feature>
<evidence type="ECO:0000256" key="2">
    <source>
        <dbReference type="SAM" id="MobiDB-lite"/>
    </source>
</evidence>
<evidence type="ECO:0000256" key="1">
    <source>
        <dbReference type="PROSITE-ProRule" id="PRU00175"/>
    </source>
</evidence>
<feature type="compositionally biased region" description="Polar residues" evidence="2">
    <location>
        <begin position="355"/>
        <end position="365"/>
    </location>
</feature>
<keyword evidence="5" id="KW-1185">Reference proteome</keyword>
<feature type="compositionally biased region" description="Low complexity" evidence="2">
    <location>
        <begin position="381"/>
        <end position="391"/>
    </location>
</feature>
<feature type="region of interest" description="Disordered" evidence="2">
    <location>
        <begin position="186"/>
        <end position="207"/>
    </location>
</feature>
<dbReference type="Proteomes" id="UP000054558">
    <property type="component" value="Unassembled WGS sequence"/>
</dbReference>
<feature type="region of interest" description="Disordered" evidence="2">
    <location>
        <begin position="355"/>
        <end position="397"/>
    </location>
</feature>
<evidence type="ECO:0000313" key="4">
    <source>
        <dbReference type="EMBL" id="GAQ85601.1"/>
    </source>
</evidence>
<dbReference type="InterPro" id="IPR001841">
    <property type="entry name" value="Znf_RING"/>
</dbReference>
<accession>A0A1Y1I8Y6</accession>
<keyword evidence="1" id="KW-0479">Metal-binding</keyword>
<dbReference type="EMBL" id="DF237193">
    <property type="protein sequence ID" value="GAQ85601.1"/>
    <property type="molecule type" value="Genomic_DNA"/>
</dbReference>
<dbReference type="AlphaFoldDB" id="A0A1Y1I8Y6"/>
<feature type="compositionally biased region" description="Low complexity" evidence="2">
    <location>
        <begin position="103"/>
        <end position="115"/>
    </location>
</feature>
<evidence type="ECO:0000313" key="5">
    <source>
        <dbReference type="Proteomes" id="UP000054558"/>
    </source>
</evidence>
<name>A0A1Y1I8Y6_KLENI</name>
<feature type="region of interest" description="Disordered" evidence="2">
    <location>
        <begin position="142"/>
        <end position="161"/>
    </location>
</feature>
<proteinExistence type="predicted"/>
<gene>
    <name evidence="4" type="ORF">KFL_002440070</name>
</gene>
<feature type="domain" description="RING-type" evidence="3">
    <location>
        <begin position="216"/>
        <end position="270"/>
    </location>
</feature>
<evidence type="ECO:0000259" key="3">
    <source>
        <dbReference type="PROSITE" id="PS50089"/>
    </source>
</evidence>
<keyword evidence="1" id="KW-0862">Zinc</keyword>
<protein>
    <recommendedName>
        <fullName evidence="3">RING-type domain-containing protein</fullName>
    </recommendedName>
</protein>
<keyword evidence="1" id="KW-0863">Zinc-finger</keyword>
<dbReference type="PROSITE" id="PS50089">
    <property type="entry name" value="ZF_RING_2"/>
    <property type="match status" value="1"/>
</dbReference>
<organism evidence="4 5">
    <name type="scientific">Klebsormidium nitens</name>
    <name type="common">Green alga</name>
    <name type="synonym">Ulothrix nitens</name>
    <dbReference type="NCBI Taxonomy" id="105231"/>
    <lineage>
        <taxon>Eukaryota</taxon>
        <taxon>Viridiplantae</taxon>
        <taxon>Streptophyta</taxon>
        <taxon>Klebsormidiophyceae</taxon>
        <taxon>Klebsormidiales</taxon>
        <taxon>Klebsormidiaceae</taxon>
        <taxon>Klebsormidium</taxon>
    </lineage>
</organism>
<dbReference type="SUPFAM" id="SSF57850">
    <property type="entry name" value="RING/U-box"/>
    <property type="match status" value="1"/>
</dbReference>
<dbReference type="GO" id="GO:0008270">
    <property type="term" value="F:zinc ion binding"/>
    <property type="evidence" value="ECO:0007669"/>
    <property type="project" value="UniProtKB-KW"/>
</dbReference>
<sequence>MFFGKVASWANVGCRTITLETFLHWKKQSRCWCLIFPEKRRLGRADDKDSCVVTLKLLYNGIMTKGLLFKTLLFIAESRGSTPDSAFCRSLHSRSSKSESPKSEWSSESASSTPPCKHRMPQACASAAGTLCDDLSALSSGSESDQVDADSSDAGEGNLARGWSDNTDCSLRRDWGDATLAPWLGSESPLAADPPSHDERVHKRSLVSSPPANDACPVCVRPMSCMETLFAPSCGYLCHLSCMQRTLRNNLDNERGNRPLEINAMRCPICFALHPLAHGVQFSDVRGQRFVQVTPPPIREDFDAGSPKFLPGEQRRVLQPQKAAHIRGYASEADGLVTPKRSSASFSLQALQNLRSKSCNSSPSAEPQYMHRPGAPQVYTSSPLSKGSSSIPPRPRLRSLQSAPAQLYSAPQGSPGGYVLHVGTPTANTESRSPADQVSKRLADFYQITTPPRSTVSRVVSFSSLERTMSA</sequence>
<reference evidence="4 5" key="1">
    <citation type="journal article" date="2014" name="Nat. Commun.">
        <title>Klebsormidium flaccidum genome reveals primary factors for plant terrestrial adaptation.</title>
        <authorList>
            <person name="Hori K."/>
            <person name="Maruyama F."/>
            <person name="Fujisawa T."/>
            <person name="Togashi T."/>
            <person name="Yamamoto N."/>
            <person name="Seo M."/>
            <person name="Sato S."/>
            <person name="Yamada T."/>
            <person name="Mori H."/>
            <person name="Tajima N."/>
            <person name="Moriyama T."/>
            <person name="Ikeuchi M."/>
            <person name="Watanabe M."/>
            <person name="Wada H."/>
            <person name="Kobayashi K."/>
            <person name="Saito M."/>
            <person name="Masuda T."/>
            <person name="Sasaki-Sekimoto Y."/>
            <person name="Mashiguchi K."/>
            <person name="Awai K."/>
            <person name="Shimojima M."/>
            <person name="Masuda S."/>
            <person name="Iwai M."/>
            <person name="Nobusawa T."/>
            <person name="Narise T."/>
            <person name="Kondo S."/>
            <person name="Saito H."/>
            <person name="Sato R."/>
            <person name="Murakawa M."/>
            <person name="Ihara Y."/>
            <person name="Oshima-Yamada Y."/>
            <person name="Ohtaka K."/>
            <person name="Satoh M."/>
            <person name="Sonobe K."/>
            <person name="Ishii M."/>
            <person name="Ohtani R."/>
            <person name="Kanamori-Sato M."/>
            <person name="Honoki R."/>
            <person name="Miyazaki D."/>
            <person name="Mochizuki H."/>
            <person name="Umetsu J."/>
            <person name="Higashi K."/>
            <person name="Shibata D."/>
            <person name="Kamiya Y."/>
            <person name="Sato N."/>
            <person name="Nakamura Y."/>
            <person name="Tabata S."/>
            <person name="Ida S."/>
            <person name="Kurokawa K."/>
            <person name="Ohta H."/>
        </authorList>
    </citation>
    <scope>NUCLEOTIDE SEQUENCE [LARGE SCALE GENOMIC DNA]</scope>
    <source>
        <strain evidence="4 5">NIES-2285</strain>
    </source>
</reference>